<feature type="compositionally biased region" description="Polar residues" evidence="1">
    <location>
        <begin position="120"/>
        <end position="136"/>
    </location>
</feature>
<gene>
    <name evidence="2" type="ORF">KC19_8G041100</name>
</gene>
<evidence type="ECO:0000313" key="3">
    <source>
        <dbReference type="Proteomes" id="UP000822688"/>
    </source>
</evidence>
<comment type="caution">
    <text evidence="2">The sequence shown here is derived from an EMBL/GenBank/DDBJ whole genome shotgun (WGS) entry which is preliminary data.</text>
</comment>
<feature type="compositionally biased region" description="Low complexity" evidence="1">
    <location>
        <begin position="179"/>
        <end position="193"/>
    </location>
</feature>
<evidence type="ECO:0000256" key="1">
    <source>
        <dbReference type="SAM" id="MobiDB-lite"/>
    </source>
</evidence>
<feature type="region of interest" description="Disordered" evidence="1">
    <location>
        <begin position="96"/>
        <end position="211"/>
    </location>
</feature>
<protein>
    <submittedName>
        <fullName evidence="2">Uncharacterized protein</fullName>
    </submittedName>
</protein>
<keyword evidence="3" id="KW-1185">Reference proteome</keyword>
<dbReference type="AlphaFoldDB" id="A0A8T0GZD7"/>
<evidence type="ECO:0000313" key="2">
    <source>
        <dbReference type="EMBL" id="KAG0563559.1"/>
    </source>
</evidence>
<proteinExistence type="predicted"/>
<name>A0A8T0GZD7_CERPU</name>
<dbReference type="Proteomes" id="UP000822688">
    <property type="component" value="Chromosome 8"/>
</dbReference>
<reference evidence="2" key="1">
    <citation type="submission" date="2020-06" db="EMBL/GenBank/DDBJ databases">
        <title>WGS assembly of Ceratodon purpureus strain R40.</title>
        <authorList>
            <person name="Carey S.B."/>
            <person name="Jenkins J."/>
            <person name="Shu S."/>
            <person name="Lovell J.T."/>
            <person name="Sreedasyam A."/>
            <person name="Maumus F."/>
            <person name="Tiley G.P."/>
            <person name="Fernandez-Pozo N."/>
            <person name="Barry K."/>
            <person name="Chen C."/>
            <person name="Wang M."/>
            <person name="Lipzen A."/>
            <person name="Daum C."/>
            <person name="Saski C.A."/>
            <person name="Payton A.C."/>
            <person name="Mcbreen J.C."/>
            <person name="Conrad R.E."/>
            <person name="Kollar L.M."/>
            <person name="Olsson S."/>
            <person name="Huttunen S."/>
            <person name="Landis J.B."/>
            <person name="Wickett N.J."/>
            <person name="Johnson M.G."/>
            <person name="Rensing S.A."/>
            <person name="Grimwood J."/>
            <person name="Schmutz J."/>
            <person name="Mcdaniel S.F."/>
        </authorList>
    </citation>
    <scope>NUCLEOTIDE SEQUENCE</scope>
    <source>
        <strain evidence="2">R40</strain>
    </source>
</reference>
<accession>A0A8T0GZD7</accession>
<dbReference type="OrthoDB" id="2020228at2759"/>
<dbReference type="EMBL" id="CM026429">
    <property type="protein sequence ID" value="KAG0563559.1"/>
    <property type="molecule type" value="Genomic_DNA"/>
</dbReference>
<organism evidence="2 3">
    <name type="scientific">Ceratodon purpureus</name>
    <name type="common">Fire moss</name>
    <name type="synonym">Dicranum purpureum</name>
    <dbReference type="NCBI Taxonomy" id="3225"/>
    <lineage>
        <taxon>Eukaryota</taxon>
        <taxon>Viridiplantae</taxon>
        <taxon>Streptophyta</taxon>
        <taxon>Embryophyta</taxon>
        <taxon>Bryophyta</taxon>
        <taxon>Bryophytina</taxon>
        <taxon>Bryopsida</taxon>
        <taxon>Dicranidae</taxon>
        <taxon>Pseudoditrichales</taxon>
        <taxon>Ditrichaceae</taxon>
        <taxon>Ceratodon</taxon>
    </lineage>
</organism>
<sequence length="211" mass="20695">MAMATGVAAELASAAFATGVVVKRSSLKVQAAPAGVPFRRSSAVVAVSAAQRQMGEEESDSSAKRSTLLSTAMALAGAAMVAGAVAGSAEAAIQKVEGTERDEQDAVTTGIREPSRLSAAKSNTVQEGAKINTQASGGLILGAPKLDEPAGAYRSPQSSTYGVDEAGGKRSTPAGMLQGTSEGKSGTGSSDGSSGTGGSEAAVIGGDAMEK</sequence>